<dbReference type="PANTHER" id="PTHR12286">
    <property type="entry name" value="SACCHAROPINE DEHYDROGENASE-LIKE OXIDOREDUCTASE"/>
    <property type="match status" value="1"/>
</dbReference>
<dbReference type="PANTHER" id="PTHR12286:SF5">
    <property type="entry name" value="SACCHAROPINE DEHYDROGENASE-LIKE OXIDOREDUCTASE"/>
    <property type="match status" value="1"/>
</dbReference>
<dbReference type="GO" id="GO:0009247">
    <property type="term" value="P:glycolipid biosynthetic process"/>
    <property type="evidence" value="ECO:0007669"/>
    <property type="project" value="TreeGrafter"/>
</dbReference>
<dbReference type="EMBL" id="QOPI01000017">
    <property type="protein sequence ID" value="RCL44402.1"/>
    <property type="molecule type" value="Genomic_DNA"/>
</dbReference>
<evidence type="ECO:0000259" key="2">
    <source>
        <dbReference type="Pfam" id="PF03435"/>
    </source>
</evidence>
<dbReference type="Pfam" id="PF03435">
    <property type="entry name" value="Sacchrp_dh_NADP"/>
    <property type="match status" value="1"/>
</dbReference>
<protein>
    <submittedName>
        <fullName evidence="3">Saccharopine dehydrogenase</fullName>
    </submittedName>
</protein>
<name>A0A368C5T7_9GAMM</name>
<sequence length="390" mass="42073">MKDKIFDVVIYGATGFTGKLVVEYMQNNYGNDNNIAWAMAGRNHNKLCEVRDELGVSKDVPLLVADSSDIQSISAMVKQTKCILTTVGPYQLYGSDVVSECANNGTDYVDLCGEPGWMHEQINQHSEAAKNSGARIVFSCGFDSIPFDLGVLFLQNEVISRLGKAVPNIRGRVRAMNGEFSGGTAASMMATMGALKEKPELIEVLVNPFSLSNGFSGPEQPIDNKPMIDEKLGVWVAPFFMAPINTKNIHRSNALMGHLYGEDFCYNEMWVQGAGEEGKAAAELISKINPLGDAPKPGEGPSKESRENGNYDVLFCADMPDGSTLSASVQGDMDPGYGSTSKMILESALCLIQDCEDLSGGIYTPAPAMGVKLITRLEDSAGLTFSIEEE</sequence>
<dbReference type="SUPFAM" id="SSF51735">
    <property type="entry name" value="NAD(P)-binding Rossmann-fold domains"/>
    <property type="match status" value="1"/>
</dbReference>
<dbReference type="AlphaFoldDB" id="A0A368C5T7"/>
<evidence type="ECO:0000313" key="3">
    <source>
        <dbReference type="EMBL" id="RCL44402.1"/>
    </source>
</evidence>
<dbReference type="GO" id="GO:0005886">
    <property type="term" value="C:plasma membrane"/>
    <property type="evidence" value="ECO:0007669"/>
    <property type="project" value="TreeGrafter"/>
</dbReference>
<dbReference type="InterPro" id="IPR051276">
    <property type="entry name" value="Saccharopine_DH-like_oxidrdct"/>
</dbReference>
<reference evidence="3 4" key="1">
    <citation type="journal article" date="2018" name="Microbiome">
        <title>Fine metagenomic profile of the Mediterranean stratified and mixed water columns revealed by assembly and recruitment.</title>
        <authorList>
            <person name="Haro-Moreno J.M."/>
            <person name="Lopez-Perez M."/>
            <person name="De La Torre J.R."/>
            <person name="Picazo A."/>
            <person name="Camacho A."/>
            <person name="Rodriguez-Valera F."/>
        </authorList>
    </citation>
    <scope>NUCLEOTIDE SEQUENCE [LARGE SCALE GENOMIC DNA]</scope>
    <source>
        <strain evidence="3">MED-G78</strain>
    </source>
</reference>
<dbReference type="Gene3D" id="3.40.50.720">
    <property type="entry name" value="NAD(P)-binding Rossmann-like Domain"/>
    <property type="match status" value="1"/>
</dbReference>
<dbReference type="Proteomes" id="UP000252915">
    <property type="component" value="Unassembled WGS sequence"/>
</dbReference>
<feature type="region of interest" description="Disordered" evidence="1">
    <location>
        <begin position="289"/>
        <end position="308"/>
    </location>
</feature>
<organism evidence="3 4">
    <name type="scientific">SAR86 cluster bacterium</name>
    <dbReference type="NCBI Taxonomy" id="2030880"/>
    <lineage>
        <taxon>Bacteria</taxon>
        <taxon>Pseudomonadati</taxon>
        <taxon>Pseudomonadota</taxon>
        <taxon>Gammaproteobacteria</taxon>
        <taxon>SAR86 cluster</taxon>
    </lineage>
</organism>
<dbReference type="InterPro" id="IPR005097">
    <property type="entry name" value="Sacchrp_dh_NADP-bd"/>
</dbReference>
<evidence type="ECO:0000313" key="4">
    <source>
        <dbReference type="Proteomes" id="UP000252915"/>
    </source>
</evidence>
<comment type="caution">
    <text evidence="3">The sequence shown here is derived from an EMBL/GenBank/DDBJ whole genome shotgun (WGS) entry which is preliminary data.</text>
</comment>
<gene>
    <name evidence="3" type="ORF">DBW92_03410</name>
</gene>
<proteinExistence type="predicted"/>
<dbReference type="InterPro" id="IPR036291">
    <property type="entry name" value="NAD(P)-bd_dom_sf"/>
</dbReference>
<evidence type="ECO:0000256" key="1">
    <source>
        <dbReference type="SAM" id="MobiDB-lite"/>
    </source>
</evidence>
<accession>A0A368C5T7</accession>
<feature type="domain" description="Saccharopine dehydrogenase NADP binding" evidence="2">
    <location>
        <begin position="8"/>
        <end position="137"/>
    </location>
</feature>